<name>A0A1Y2LTK4_EPING</name>
<dbReference type="AlphaFoldDB" id="A0A1Y2LTK4"/>
<keyword evidence="3" id="KW-1185">Reference proteome</keyword>
<dbReference type="EMBL" id="KZ107849">
    <property type="protein sequence ID" value="OSS47155.1"/>
    <property type="molecule type" value="Genomic_DNA"/>
</dbReference>
<gene>
    <name evidence="2" type="ORF">B5807_10038</name>
</gene>
<sequence length="68" mass="7554">MRAQAALLSSLHTQRTLDVTHPPRQKHFHSGDESHPAQCDVVVEYEQRSERDGGKCEDEGDEAAALVI</sequence>
<feature type="region of interest" description="Disordered" evidence="1">
    <location>
        <begin position="49"/>
        <end position="68"/>
    </location>
</feature>
<protein>
    <submittedName>
        <fullName evidence="2">Uncharacterized protein</fullName>
    </submittedName>
</protein>
<feature type="region of interest" description="Disordered" evidence="1">
    <location>
        <begin position="1"/>
        <end position="36"/>
    </location>
</feature>
<accession>A0A1Y2LTK4</accession>
<reference evidence="2 3" key="1">
    <citation type="journal article" date="2017" name="Genome Announc.">
        <title>Genome sequence of the saprophytic ascomycete Epicoccum nigrum ICMP 19927 strain isolated from New Zealand.</title>
        <authorList>
            <person name="Fokin M."/>
            <person name="Fleetwood D."/>
            <person name="Weir B.S."/>
            <person name="Villas-Boas S.G."/>
        </authorList>
    </citation>
    <scope>NUCLEOTIDE SEQUENCE [LARGE SCALE GENOMIC DNA]</scope>
    <source>
        <strain evidence="2 3">ICMP 19927</strain>
    </source>
</reference>
<proteinExistence type="predicted"/>
<dbReference type="Proteomes" id="UP000193240">
    <property type="component" value="Unassembled WGS sequence"/>
</dbReference>
<evidence type="ECO:0000313" key="2">
    <source>
        <dbReference type="EMBL" id="OSS47155.1"/>
    </source>
</evidence>
<evidence type="ECO:0000313" key="3">
    <source>
        <dbReference type="Proteomes" id="UP000193240"/>
    </source>
</evidence>
<evidence type="ECO:0000256" key="1">
    <source>
        <dbReference type="SAM" id="MobiDB-lite"/>
    </source>
</evidence>
<organism evidence="2 3">
    <name type="scientific">Epicoccum nigrum</name>
    <name type="common">Soil fungus</name>
    <name type="synonym">Epicoccum purpurascens</name>
    <dbReference type="NCBI Taxonomy" id="105696"/>
    <lineage>
        <taxon>Eukaryota</taxon>
        <taxon>Fungi</taxon>
        <taxon>Dikarya</taxon>
        <taxon>Ascomycota</taxon>
        <taxon>Pezizomycotina</taxon>
        <taxon>Dothideomycetes</taxon>
        <taxon>Pleosporomycetidae</taxon>
        <taxon>Pleosporales</taxon>
        <taxon>Pleosporineae</taxon>
        <taxon>Didymellaceae</taxon>
        <taxon>Epicoccum</taxon>
    </lineage>
</organism>
<dbReference type="InParanoid" id="A0A1Y2LTK4"/>